<feature type="transmembrane region" description="Helical" evidence="3">
    <location>
        <begin position="404"/>
        <end position="427"/>
    </location>
</feature>
<keyword evidence="3" id="KW-1133">Transmembrane helix</keyword>
<sequence length="642" mass="74808">KEPVKEMSLKERRVLLNQELEKTLIEGQPTEDKKKKILIAINRLKKETELILEKESQAEDKKRIIEEEEKAAQSPSRKKVAEEKRWAIEEEREATEKERWATEAKINGLEEQLDTIDLENQKITEKKVKIEKELRKISLFEEKVETEKNIGDIEKKLLELEKEIEKLNKQERGAVIDLSQILKKEKEIEIKSNDFELKEKETTDGKSKEIIEKQRWETEKDRRETEKQKWQMQEKKDEIEAVLEKLRPTFQKLSNAREKLELQMKEVNGALSGLEEVRPEPKKVIEDVEKKTEDNPVEEIKPEAEEVRPEPEEVRAEPEEVIEDVEKKTEDSPIEETKEETLKTREKEQLLEEEGRKEFLKRFKNKLEERKEEMPIPPEEPKQTYRIPSPVFEPIERPSSFTKILIRGTFIFIVLSIIGALSWTFILNKKNNENVEKKEIPVATKEQKEEPKEEPASDAIFPVNETFKADVINNEDIIKNYEQFLTQKRTEGNFIRILLKNPEKKKWTSVAEISSAFQINIPAGISNKLESDFTIASYIQKQGERLALAIKIKKGESLTEEIKKWEKDIAINGLFINGKKTPAIATSFRDSTYKGVKIRFLTISTQDLGICYAIINDTLIVTSSYGSIEKIIENILANTANK</sequence>
<keyword evidence="3" id="KW-0812">Transmembrane</keyword>
<organism evidence="4 5">
    <name type="scientific">Candidatus Nealsonbacteria bacterium CG23_combo_of_CG06-09_8_20_14_all_39_17</name>
    <dbReference type="NCBI Taxonomy" id="1974722"/>
    <lineage>
        <taxon>Bacteria</taxon>
        <taxon>Candidatus Nealsoniibacteriota</taxon>
    </lineage>
</organism>
<protein>
    <submittedName>
        <fullName evidence="4">Uncharacterized protein</fullName>
    </submittedName>
</protein>
<proteinExistence type="predicted"/>
<gene>
    <name evidence="4" type="ORF">COX37_03030</name>
</gene>
<evidence type="ECO:0000313" key="4">
    <source>
        <dbReference type="EMBL" id="PIP22590.1"/>
    </source>
</evidence>
<dbReference type="EMBL" id="PCRO01000037">
    <property type="protein sequence ID" value="PIP22590.1"/>
    <property type="molecule type" value="Genomic_DNA"/>
</dbReference>
<reference evidence="4 5" key="1">
    <citation type="submission" date="2017-09" db="EMBL/GenBank/DDBJ databases">
        <title>Depth-based differentiation of microbial function through sediment-hosted aquifers and enrichment of novel symbionts in the deep terrestrial subsurface.</title>
        <authorList>
            <person name="Probst A.J."/>
            <person name="Ladd B."/>
            <person name="Jarett J.K."/>
            <person name="Geller-Mcgrath D.E."/>
            <person name="Sieber C.M."/>
            <person name="Emerson J.B."/>
            <person name="Anantharaman K."/>
            <person name="Thomas B.C."/>
            <person name="Malmstrom R."/>
            <person name="Stieglmeier M."/>
            <person name="Klingl A."/>
            <person name="Woyke T."/>
            <person name="Ryan C.M."/>
            <person name="Banfield J.F."/>
        </authorList>
    </citation>
    <scope>NUCLEOTIDE SEQUENCE [LARGE SCALE GENOMIC DNA]</scope>
    <source>
        <strain evidence="4">CG23_combo_of_CG06-09_8_20_14_all_39_17</strain>
    </source>
</reference>
<evidence type="ECO:0000256" key="1">
    <source>
        <dbReference type="SAM" id="Coils"/>
    </source>
</evidence>
<comment type="caution">
    <text evidence="4">The sequence shown here is derived from an EMBL/GenBank/DDBJ whole genome shotgun (WGS) entry which is preliminary data.</text>
</comment>
<keyword evidence="1" id="KW-0175">Coiled coil</keyword>
<feature type="non-terminal residue" evidence="4">
    <location>
        <position position="1"/>
    </location>
</feature>
<dbReference type="Proteomes" id="UP000229976">
    <property type="component" value="Unassembled WGS sequence"/>
</dbReference>
<evidence type="ECO:0000256" key="3">
    <source>
        <dbReference type="SAM" id="Phobius"/>
    </source>
</evidence>
<feature type="region of interest" description="Disordered" evidence="2">
    <location>
        <begin position="285"/>
        <end position="350"/>
    </location>
</feature>
<name>A0A2G9YTP1_9BACT</name>
<evidence type="ECO:0000313" key="5">
    <source>
        <dbReference type="Proteomes" id="UP000229976"/>
    </source>
</evidence>
<keyword evidence="3" id="KW-0472">Membrane</keyword>
<feature type="coiled-coil region" evidence="1">
    <location>
        <begin position="41"/>
        <end position="177"/>
    </location>
</feature>
<feature type="region of interest" description="Disordered" evidence="2">
    <location>
        <begin position="199"/>
        <end position="234"/>
    </location>
</feature>
<dbReference type="AlphaFoldDB" id="A0A2G9YTP1"/>
<accession>A0A2G9YTP1</accession>
<evidence type="ECO:0000256" key="2">
    <source>
        <dbReference type="SAM" id="MobiDB-lite"/>
    </source>
</evidence>